<name>G4MN95_PYRO7</name>
<reference key="2">
    <citation type="submission" date="2011-05" db="EMBL/GenBank/DDBJ databases">
        <title>The Genome Sequence of Magnaporthe oryzae 70-15.</title>
        <authorList>
            <consortium name="The Broad Institute Genome Sequencing Platform"/>
            <person name="Ma L.-J."/>
            <person name="Dead R."/>
            <person name="Young S.K."/>
            <person name="Zeng Q."/>
            <person name="Gargeya S."/>
            <person name="Fitzgerald M."/>
            <person name="Haas B."/>
            <person name="Abouelleil A."/>
            <person name="Alvarado L."/>
            <person name="Arachchi H.M."/>
            <person name="Berlin A."/>
            <person name="Brown A."/>
            <person name="Chapman S.B."/>
            <person name="Chen Z."/>
            <person name="Dunbar C."/>
            <person name="Freedman E."/>
            <person name="Gearin G."/>
            <person name="Gellesch M."/>
            <person name="Goldberg J."/>
            <person name="Griggs A."/>
            <person name="Gujja S."/>
            <person name="Heiman D."/>
            <person name="Howarth C."/>
            <person name="Larson L."/>
            <person name="Lui A."/>
            <person name="MacDonald P.J.P."/>
            <person name="Mehta T."/>
            <person name="Montmayeur A."/>
            <person name="Murphy C."/>
            <person name="Neiman D."/>
            <person name="Pearson M."/>
            <person name="Priest M."/>
            <person name="Roberts A."/>
            <person name="Saif S."/>
            <person name="Shea T."/>
            <person name="Shenoy N."/>
            <person name="Sisk P."/>
            <person name="Stolte C."/>
            <person name="Sykes S."/>
            <person name="Yandava C."/>
            <person name="Wortman J."/>
            <person name="Nusbaum C."/>
            <person name="Birren B."/>
        </authorList>
    </citation>
    <scope>NUCLEOTIDE SEQUENCE</scope>
    <source>
        <strain>70-15</strain>
    </source>
</reference>
<keyword evidence="2" id="KW-1185">Reference proteome</keyword>
<dbReference type="EMBL" id="CM001231">
    <property type="protein sequence ID" value="EHA56218.1"/>
    <property type="molecule type" value="Genomic_DNA"/>
</dbReference>
<feature type="non-terminal residue" evidence="1">
    <location>
        <position position="1"/>
    </location>
</feature>
<proteinExistence type="predicted"/>
<sequence length="270" mass="30198">MQLNIYMTIAKYLEICKASNQNIIAMLSRDFGEQDRYEKTANAIVTTWLISFEQIARDAPLAASYFRNIAYFAEKDIPISLLPDGREDWDKVEAVGVLKGCAFILDRGTVDRFDIHRLMHIAIRNWIQTQGDQGEQVTEYEEAEQMHRETLALRKKVLGPENPSTLNMTSHRGKSSPNFSASVDHLPGSINLADIAISSIAFVFINCVADYLSSRTCCYRMSEAKGWILSIIFGRLTKEEGCVPCADLAYVGAPEIQGSKAILSKPGFTE</sequence>
<dbReference type="PANTHER" id="PTHR46082:SF6">
    <property type="entry name" value="AAA+ ATPASE DOMAIN-CONTAINING PROTEIN-RELATED"/>
    <property type="match status" value="1"/>
</dbReference>
<dbReference type="InterPro" id="IPR053137">
    <property type="entry name" value="NLR-like"/>
</dbReference>
<dbReference type="PANTHER" id="PTHR46082">
    <property type="entry name" value="ATP/GTP-BINDING PROTEIN-RELATED"/>
    <property type="match status" value="1"/>
</dbReference>
<dbReference type="Pfam" id="PF13374">
    <property type="entry name" value="TPR_10"/>
    <property type="match status" value="1"/>
</dbReference>
<dbReference type="Gene3D" id="1.25.40.10">
    <property type="entry name" value="Tetratricopeptide repeat domain"/>
    <property type="match status" value="1"/>
</dbReference>
<dbReference type="KEGG" id="mgr:MGG_02067"/>
<dbReference type="eggNOG" id="KOG1840">
    <property type="taxonomic scope" value="Eukaryota"/>
</dbReference>
<reference evidence="1 2" key="1">
    <citation type="journal article" date="2005" name="Nature">
        <title>The genome sequence of the rice blast fungus Magnaporthe grisea.</title>
        <authorList>
            <person name="Dean R.A."/>
            <person name="Talbot N.J."/>
            <person name="Ebbole D.J."/>
            <person name="Farman M.L."/>
            <person name="Mitchell T.K."/>
            <person name="Orbach M.J."/>
            <person name="Thon M."/>
            <person name="Kulkarni R."/>
            <person name="Xu J.R."/>
            <person name="Pan H."/>
            <person name="Read N.D."/>
            <person name="Lee Y.H."/>
            <person name="Carbone I."/>
            <person name="Brown D."/>
            <person name="Oh Y.Y."/>
            <person name="Donofrio N."/>
            <person name="Jeong J.S."/>
            <person name="Soanes D.M."/>
            <person name="Djonovic S."/>
            <person name="Kolomiets E."/>
            <person name="Rehmeyer C."/>
            <person name="Li W."/>
            <person name="Harding M."/>
            <person name="Kim S."/>
            <person name="Lebrun M.H."/>
            <person name="Bohnert H."/>
            <person name="Coughlan S."/>
            <person name="Butler J."/>
            <person name="Calvo S."/>
            <person name="Ma L.J."/>
            <person name="Nicol R."/>
            <person name="Purcell S."/>
            <person name="Nusbaum C."/>
            <person name="Galagan J.E."/>
            <person name="Birren B.W."/>
        </authorList>
    </citation>
    <scope>NUCLEOTIDE SEQUENCE [LARGE SCALE GENOMIC DNA]</scope>
    <source>
        <strain evidence="2">70-15 / ATCC MYA-4617 / FGSC 8958</strain>
    </source>
</reference>
<organism evidence="1 2">
    <name type="scientific">Pyricularia oryzae (strain 70-15 / ATCC MYA-4617 / FGSC 8958)</name>
    <name type="common">Rice blast fungus</name>
    <name type="synonym">Magnaporthe oryzae</name>
    <dbReference type="NCBI Taxonomy" id="242507"/>
    <lineage>
        <taxon>Eukaryota</taxon>
        <taxon>Fungi</taxon>
        <taxon>Dikarya</taxon>
        <taxon>Ascomycota</taxon>
        <taxon>Pezizomycotina</taxon>
        <taxon>Sordariomycetes</taxon>
        <taxon>Sordariomycetidae</taxon>
        <taxon>Magnaporthales</taxon>
        <taxon>Pyriculariaceae</taxon>
        <taxon>Pyricularia</taxon>
    </lineage>
</organism>
<dbReference type="InterPro" id="IPR011990">
    <property type="entry name" value="TPR-like_helical_dom_sf"/>
</dbReference>
<evidence type="ECO:0000313" key="2">
    <source>
        <dbReference type="Proteomes" id="UP000009058"/>
    </source>
</evidence>
<evidence type="ECO:0000313" key="1">
    <source>
        <dbReference type="EMBL" id="EHA56218.1"/>
    </source>
</evidence>
<gene>
    <name evidence="1" type="ORF">MGG_02067</name>
</gene>
<dbReference type="InParanoid" id="G4MN95"/>
<dbReference type="RefSeq" id="XP_003708830.1">
    <property type="nucleotide sequence ID" value="XM_003708782.1"/>
</dbReference>
<accession>G4MN95</accession>
<dbReference type="STRING" id="242507.G4MN95"/>
<dbReference type="VEuPathDB" id="FungiDB:MGG_02067"/>
<protein>
    <submittedName>
        <fullName evidence="1">Uncharacterized protein</fullName>
    </submittedName>
</protein>
<dbReference type="Proteomes" id="UP000009058">
    <property type="component" value="Chromosome 1"/>
</dbReference>
<dbReference type="HOGENOM" id="CLU_1030857_0_0_1"/>
<dbReference type="GeneID" id="2681222"/>
<dbReference type="AlphaFoldDB" id="G4MN95"/>
<dbReference type="OrthoDB" id="626167at2759"/>